<feature type="region of interest" description="Disordered" evidence="1">
    <location>
        <begin position="222"/>
        <end position="316"/>
    </location>
</feature>
<proteinExistence type="predicted"/>
<organism evidence="3 4">
    <name type="scientific">Cercospora zeae-maydis SCOH1-5</name>
    <dbReference type="NCBI Taxonomy" id="717836"/>
    <lineage>
        <taxon>Eukaryota</taxon>
        <taxon>Fungi</taxon>
        <taxon>Dikarya</taxon>
        <taxon>Ascomycota</taxon>
        <taxon>Pezizomycotina</taxon>
        <taxon>Dothideomycetes</taxon>
        <taxon>Dothideomycetidae</taxon>
        <taxon>Mycosphaerellales</taxon>
        <taxon>Mycosphaerellaceae</taxon>
        <taxon>Cercospora</taxon>
    </lineage>
</organism>
<feature type="compositionally biased region" description="Gly residues" evidence="1">
    <location>
        <begin position="354"/>
        <end position="373"/>
    </location>
</feature>
<feature type="signal peptide" evidence="2">
    <location>
        <begin position="1"/>
        <end position="22"/>
    </location>
</feature>
<evidence type="ECO:0000313" key="3">
    <source>
        <dbReference type="EMBL" id="KAF2208688.1"/>
    </source>
</evidence>
<name>A0A6A6F2J5_9PEZI</name>
<dbReference type="PANTHER" id="PTHR36182">
    <property type="entry name" value="PROTEIN, PUTATIVE (AFU_ORTHOLOGUE AFUA_6G10930)-RELATED"/>
    <property type="match status" value="1"/>
</dbReference>
<protein>
    <recommendedName>
        <fullName evidence="5">Lytic polysaccharide monooxygenase</fullName>
    </recommendedName>
</protein>
<evidence type="ECO:0000313" key="4">
    <source>
        <dbReference type="Proteomes" id="UP000799539"/>
    </source>
</evidence>
<feature type="compositionally biased region" description="Low complexity" evidence="1">
    <location>
        <begin position="222"/>
        <end position="232"/>
    </location>
</feature>
<dbReference type="PANTHER" id="PTHR36182:SF2">
    <property type="entry name" value="LYTIC POLYSACCHARIDE MONOOXYGENASE"/>
    <property type="match status" value="1"/>
</dbReference>
<keyword evidence="4" id="KW-1185">Reference proteome</keyword>
<feature type="compositionally biased region" description="Low complexity" evidence="1">
    <location>
        <begin position="256"/>
        <end position="276"/>
    </location>
</feature>
<feature type="region of interest" description="Disordered" evidence="1">
    <location>
        <begin position="343"/>
        <end position="413"/>
    </location>
</feature>
<dbReference type="EMBL" id="ML992692">
    <property type="protein sequence ID" value="KAF2208688.1"/>
    <property type="molecule type" value="Genomic_DNA"/>
</dbReference>
<evidence type="ECO:0000256" key="1">
    <source>
        <dbReference type="SAM" id="MobiDB-lite"/>
    </source>
</evidence>
<keyword evidence="2" id="KW-0732">Signal</keyword>
<dbReference type="Gene3D" id="2.70.50.70">
    <property type="match status" value="1"/>
</dbReference>
<feature type="compositionally biased region" description="Low complexity" evidence="1">
    <location>
        <begin position="380"/>
        <end position="413"/>
    </location>
</feature>
<accession>A0A6A6F2J5</accession>
<sequence>MFSKSFLAAAAACTLLFSSVNAHMMITSPVPYGVDSLNNSPLEPDGSDFPCKQRSGVYDISQMNDMPVGVPQTLSFKGGATHGGGSCQLSVSLDKNPTKDSKWKVIYSILGGCPNSAAGNANGSPTYSDNPTFQYSMPKGMPNGEYTLSWTWFNKIGNREMYMNCAPIKVTGGADNNDVYDSLPDMFVANIGNGCGTTEGEDFVFPQCGKYVETAMQTALGSSTSGTCAAPTGGSGSGSGGSSPAEPTGYSSPANSPAAPTYGSGPSSAAGPAAPSYGGGSGGGASPAPSAPSYGGAPSAAPQAPAPTGYGSGGASSVEGGAAAGGIATTYEVHTATEIHTITADGPAPTGYSSPGGPGAPGGGPAGYGGGNKGKVSPDSGSSSEGAAGNSSSSGGSSSSSGNGTSSGTCSGNSVPCSKQDEVVCLDNGKWGLCDHGCVFPMALTSGTSCQGGVISKRHSMAAHVRRHLRPNSHRF</sequence>
<evidence type="ECO:0008006" key="5">
    <source>
        <dbReference type="Google" id="ProtNLM"/>
    </source>
</evidence>
<dbReference type="OrthoDB" id="2342176at2759"/>
<evidence type="ECO:0000256" key="2">
    <source>
        <dbReference type="SAM" id="SignalP"/>
    </source>
</evidence>
<feature type="compositionally biased region" description="Low complexity" evidence="1">
    <location>
        <begin position="286"/>
        <end position="316"/>
    </location>
</feature>
<dbReference type="Proteomes" id="UP000799539">
    <property type="component" value="Unassembled WGS sequence"/>
</dbReference>
<feature type="chain" id="PRO_5025488350" description="Lytic polysaccharide monooxygenase" evidence="2">
    <location>
        <begin position="23"/>
        <end position="476"/>
    </location>
</feature>
<gene>
    <name evidence="3" type="ORF">CERZMDRAFT_101131</name>
</gene>
<reference evidence="3" key="1">
    <citation type="journal article" date="2020" name="Stud. Mycol.">
        <title>101 Dothideomycetes genomes: a test case for predicting lifestyles and emergence of pathogens.</title>
        <authorList>
            <person name="Haridas S."/>
            <person name="Albert R."/>
            <person name="Binder M."/>
            <person name="Bloem J."/>
            <person name="Labutti K."/>
            <person name="Salamov A."/>
            <person name="Andreopoulos B."/>
            <person name="Baker S."/>
            <person name="Barry K."/>
            <person name="Bills G."/>
            <person name="Bluhm B."/>
            <person name="Cannon C."/>
            <person name="Castanera R."/>
            <person name="Culley D."/>
            <person name="Daum C."/>
            <person name="Ezra D."/>
            <person name="Gonzalez J."/>
            <person name="Henrissat B."/>
            <person name="Kuo A."/>
            <person name="Liang C."/>
            <person name="Lipzen A."/>
            <person name="Lutzoni F."/>
            <person name="Magnuson J."/>
            <person name="Mondo S."/>
            <person name="Nolan M."/>
            <person name="Ohm R."/>
            <person name="Pangilinan J."/>
            <person name="Park H.-J."/>
            <person name="Ramirez L."/>
            <person name="Alfaro M."/>
            <person name="Sun H."/>
            <person name="Tritt A."/>
            <person name="Yoshinaga Y."/>
            <person name="Zwiers L.-H."/>
            <person name="Turgeon B."/>
            <person name="Goodwin S."/>
            <person name="Spatafora J."/>
            <person name="Crous P."/>
            <person name="Grigoriev I."/>
        </authorList>
    </citation>
    <scope>NUCLEOTIDE SEQUENCE</scope>
    <source>
        <strain evidence="3">SCOH1-5</strain>
    </source>
</reference>
<dbReference type="AlphaFoldDB" id="A0A6A6F2J5"/>